<evidence type="ECO:0000256" key="4">
    <source>
        <dbReference type="ARBA" id="ARBA00020837"/>
    </source>
</evidence>
<keyword evidence="8 10" id="KW-0012">Acyltransferase</keyword>
<dbReference type="RefSeq" id="WP_132082277.1">
    <property type="nucleotide sequence ID" value="NZ_DAIMLW010000209.1"/>
</dbReference>
<sequence length="192" mass="20766">MLEIKVPIGVSGRHAHVSREHLDILYGEGYELTSIKELSQPGQFAAQETIDLVTEKGSFKNVRILGPVRSKSQVEIALTDAVKLGIKPPVRDSGDLTGSPGVTLVGPKGSVQLQEGVIAACRHIHMTPADAEKMNLTDKEIVQVRCGGDRGLLFDQVLVRVSPSYQLEMHIDTDEGNAGMVKTGEMVTVIKK</sequence>
<comment type="caution">
    <text evidence="11">The sequence shown here is derived from an EMBL/GenBank/DDBJ whole genome shotgun (WGS) entry which is preliminary data.</text>
</comment>
<dbReference type="PANTHER" id="PTHR39453:SF1">
    <property type="entry name" value="PHOSPHATE PROPANOYLTRANSFERASE"/>
    <property type="match status" value="1"/>
</dbReference>
<dbReference type="GO" id="GO:0046872">
    <property type="term" value="F:metal ion binding"/>
    <property type="evidence" value="ECO:0007669"/>
    <property type="project" value="UniProtKB-KW"/>
</dbReference>
<evidence type="ECO:0000256" key="10">
    <source>
        <dbReference type="PIRNR" id="PIRNR010130"/>
    </source>
</evidence>
<dbReference type="Pfam" id="PF06130">
    <property type="entry name" value="PTAC"/>
    <property type="match status" value="1"/>
</dbReference>
<evidence type="ECO:0000256" key="8">
    <source>
        <dbReference type="ARBA" id="ARBA00023315"/>
    </source>
</evidence>
<evidence type="ECO:0000256" key="9">
    <source>
        <dbReference type="ARBA" id="ARBA00047589"/>
    </source>
</evidence>
<comment type="catalytic activity">
    <reaction evidence="9 10">
        <text>propanoyl-CoA + phosphate = propanoyl phosphate + CoA</text>
        <dbReference type="Rhea" id="RHEA:28046"/>
        <dbReference type="ChEBI" id="CHEBI:43474"/>
        <dbReference type="ChEBI" id="CHEBI:57287"/>
        <dbReference type="ChEBI" id="CHEBI:57392"/>
        <dbReference type="ChEBI" id="CHEBI:58933"/>
        <dbReference type="EC" id="2.3.1.222"/>
    </reaction>
</comment>
<keyword evidence="6" id="KW-0479">Metal-binding</keyword>
<dbReference type="OrthoDB" id="9784365at2"/>
<dbReference type="UniPathway" id="UPA00621"/>
<dbReference type="PANTHER" id="PTHR39453">
    <property type="entry name" value="PHOSPHATE PROPANOYLTRANSFERASE"/>
    <property type="match status" value="1"/>
</dbReference>
<dbReference type="GO" id="GO:0016747">
    <property type="term" value="F:acyltransferase activity, transferring groups other than amino-acyl groups"/>
    <property type="evidence" value="ECO:0007669"/>
    <property type="project" value="InterPro"/>
</dbReference>
<reference evidence="11 12" key="1">
    <citation type="submission" date="2019-03" db="EMBL/GenBank/DDBJ databases">
        <title>Genomic Encyclopedia of Type Strains, Phase IV (KMG-IV): sequencing the most valuable type-strain genomes for metagenomic binning, comparative biology and taxonomic classification.</title>
        <authorList>
            <person name="Goeker M."/>
        </authorList>
    </citation>
    <scope>NUCLEOTIDE SEQUENCE [LARGE SCALE GENOMIC DNA]</scope>
    <source>
        <strain evidence="11 12">DSM 15969</strain>
    </source>
</reference>
<gene>
    <name evidence="11" type="ORF">EV210_110183</name>
</gene>
<comment type="cofactor">
    <cofactor evidence="1">
        <name>Zn(2+)</name>
        <dbReference type="ChEBI" id="CHEBI:29105"/>
    </cofactor>
</comment>
<keyword evidence="12" id="KW-1185">Reference proteome</keyword>
<dbReference type="InterPro" id="IPR008300">
    <property type="entry name" value="PTAC"/>
</dbReference>
<dbReference type="PIRSF" id="PIRSF010130">
    <property type="entry name" value="PduL"/>
    <property type="match status" value="1"/>
</dbReference>
<dbReference type="Proteomes" id="UP000295063">
    <property type="component" value="Unassembled WGS sequence"/>
</dbReference>
<comment type="function">
    <text evidence="10">Involved in 1,2-propanediol (1,2-PD) degradation by catalyzing the conversion of propanoyl-CoA to propanoyl-phosphate.</text>
</comment>
<comment type="similarity">
    <text evidence="2 10">Belongs to the PduL family.</text>
</comment>
<evidence type="ECO:0000256" key="3">
    <source>
        <dbReference type="ARBA" id="ARBA00012206"/>
    </source>
</evidence>
<organism evidence="11 12">
    <name type="scientific">Anaerospora hongkongensis</name>
    <dbReference type="NCBI Taxonomy" id="244830"/>
    <lineage>
        <taxon>Bacteria</taxon>
        <taxon>Bacillati</taxon>
        <taxon>Bacillota</taxon>
        <taxon>Negativicutes</taxon>
        <taxon>Selenomonadales</taxon>
        <taxon>Sporomusaceae</taxon>
        <taxon>Anaerospora</taxon>
    </lineage>
</organism>
<dbReference type="NCBIfam" id="NF011652">
    <property type="entry name" value="PRK15070.1"/>
    <property type="match status" value="1"/>
</dbReference>
<proteinExistence type="inferred from homology"/>
<comment type="pathway">
    <text evidence="10">Polyol metabolism; 1,2-propanediol degradation.</text>
</comment>
<evidence type="ECO:0000256" key="1">
    <source>
        <dbReference type="ARBA" id="ARBA00001947"/>
    </source>
</evidence>
<evidence type="ECO:0000256" key="5">
    <source>
        <dbReference type="ARBA" id="ARBA00022679"/>
    </source>
</evidence>
<evidence type="ECO:0000313" key="12">
    <source>
        <dbReference type="Proteomes" id="UP000295063"/>
    </source>
</evidence>
<evidence type="ECO:0000313" key="11">
    <source>
        <dbReference type="EMBL" id="TCL35938.1"/>
    </source>
</evidence>
<dbReference type="EMBL" id="SLUI01000010">
    <property type="protein sequence ID" value="TCL35938.1"/>
    <property type="molecule type" value="Genomic_DNA"/>
</dbReference>
<evidence type="ECO:0000256" key="2">
    <source>
        <dbReference type="ARBA" id="ARBA00007342"/>
    </source>
</evidence>
<dbReference type="EC" id="2.3.1.222" evidence="3 10"/>
<evidence type="ECO:0000256" key="7">
    <source>
        <dbReference type="ARBA" id="ARBA00022833"/>
    </source>
</evidence>
<dbReference type="GO" id="GO:0051144">
    <property type="term" value="P:1,2-propanediol catabolic process"/>
    <property type="evidence" value="ECO:0007669"/>
    <property type="project" value="UniProtKB-UniPathway"/>
</dbReference>
<evidence type="ECO:0000256" key="6">
    <source>
        <dbReference type="ARBA" id="ARBA00022723"/>
    </source>
</evidence>
<dbReference type="AlphaFoldDB" id="A0A4R1Q4Z0"/>
<protein>
    <recommendedName>
        <fullName evidence="4 10">Phosphate propanoyltransferase</fullName>
        <ecNumber evidence="3 10">2.3.1.222</ecNumber>
    </recommendedName>
</protein>
<keyword evidence="7" id="KW-0862">Zinc</keyword>
<keyword evidence="5 10" id="KW-0808">Transferase</keyword>
<accession>A0A4R1Q4Z0</accession>
<name>A0A4R1Q4Z0_9FIRM</name>